<dbReference type="AlphaFoldDB" id="A0A022VZG4"/>
<organism evidence="2">
    <name type="scientific">Trichophyton rubrum CBS 288.86</name>
    <dbReference type="NCBI Taxonomy" id="1215330"/>
    <lineage>
        <taxon>Eukaryota</taxon>
        <taxon>Fungi</taxon>
        <taxon>Dikarya</taxon>
        <taxon>Ascomycota</taxon>
        <taxon>Pezizomycotina</taxon>
        <taxon>Eurotiomycetes</taxon>
        <taxon>Eurotiomycetidae</taxon>
        <taxon>Onygenales</taxon>
        <taxon>Arthrodermataceae</taxon>
        <taxon>Trichophyton</taxon>
    </lineage>
</organism>
<evidence type="ECO:0000259" key="1">
    <source>
        <dbReference type="PROSITE" id="PS50181"/>
    </source>
</evidence>
<dbReference type="EMBL" id="KK207866">
    <property type="protein sequence ID" value="EZF51481.1"/>
    <property type="molecule type" value="Genomic_DNA"/>
</dbReference>
<feature type="domain" description="F-box" evidence="1">
    <location>
        <begin position="44"/>
        <end position="90"/>
    </location>
</feature>
<dbReference type="PROSITE" id="PS50181">
    <property type="entry name" value="FBOX"/>
    <property type="match status" value="1"/>
</dbReference>
<dbReference type="InterPro" id="IPR036047">
    <property type="entry name" value="F-box-like_dom_sf"/>
</dbReference>
<proteinExistence type="predicted"/>
<gene>
    <name evidence="2" type="ORF">H103_05337</name>
</gene>
<sequence length="376" mass="42692">MSTTPYDEDVFGPLDFPADEQITIDDIKPPPLSTLKHRPDPSSLGLLDRLPLEILYQVLHLLDLWSLSCLSRTSRQGRVIESLLPPYRDLIKYIPDTLMVLRKSNLLRYYSADRLYAVLRSKACVSCGEFGTFLFLPTGERCCHICVAENQSFWVVSLSIAQGVYGLTMRDLNKLPVMKGIPGTYKHQEVKEYRRPMLVPVKGAARLAENNGTMPDLHPVFVMCGGVYHDPDNELDEHGQKESIEGRPVTLEEWPSDIYGIPSEQGPMINRSVWNESSRPANGFSQWLPSPPLLPEEEDGFDLDGEPTPDWEGEIRNEFCGMASIRFPYLLPDDTLELGLMCKRCKASKPYLMLKSELPAHAMECYHWRQSLSTRD</sequence>
<dbReference type="CDD" id="cd09917">
    <property type="entry name" value="F-box_SF"/>
    <property type="match status" value="1"/>
</dbReference>
<name>A0A022VZG4_TRIRU</name>
<dbReference type="InterPro" id="IPR001810">
    <property type="entry name" value="F-box_dom"/>
</dbReference>
<dbReference type="SUPFAM" id="SSF81383">
    <property type="entry name" value="F-box domain"/>
    <property type="match status" value="1"/>
</dbReference>
<protein>
    <recommendedName>
        <fullName evidence="1">F-box domain-containing protein</fullName>
    </recommendedName>
</protein>
<dbReference type="Proteomes" id="UP000023758">
    <property type="component" value="Unassembled WGS sequence"/>
</dbReference>
<evidence type="ECO:0000313" key="2">
    <source>
        <dbReference type="EMBL" id="EZF51481.1"/>
    </source>
</evidence>
<reference evidence="2" key="1">
    <citation type="submission" date="2014-02" db="EMBL/GenBank/DDBJ databases">
        <title>The Genome Sequence of Trichophyton rubrum (morphotype fischeri) CBS 288.86.</title>
        <authorList>
            <consortium name="The Broad Institute Genomics Platform"/>
            <person name="Cuomo C.A."/>
            <person name="White T.C."/>
            <person name="Graser Y."/>
            <person name="Martinez-Rossi N."/>
            <person name="Heitman J."/>
            <person name="Young S.K."/>
            <person name="Zeng Q."/>
            <person name="Gargeya S."/>
            <person name="Abouelleil A."/>
            <person name="Alvarado L."/>
            <person name="Chapman S.B."/>
            <person name="Gainer-Dewar J."/>
            <person name="Goldberg J."/>
            <person name="Griggs A."/>
            <person name="Gujja S."/>
            <person name="Hansen M."/>
            <person name="Howarth C."/>
            <person name="Imamovic A."/>
            <person name="Larimer J."/>
            <person name="Martinez D."/>
            <person name="Murphy C."/>
            <person name="Pearson M.D."/>
            <person name="Persinoti G."/>
            <person name="Poon T."/>
            <person name="Priest M."/>
            <person name="Roberts A.D."/>
            <person name="Saif S."/>
            <person name="Shea T.D."/>
            <person name="Sykes S.N."/>
            <person name="Wortman J."/>
            <person name="Nusbaum C."/>
            <person name="Birren B."/>
        </authorList>
    </citation>
    <scope>NUCLEOTIDE SEQUENCE [LARGE SCALE GENOMIC DNA]</scope>
    <source>
        <strain evidence="2">CBS 288.86</strain>
    </source>
</reference>
<dbReference type="HOGENOM" id="CLU_069885_0_0_1"/>
<accession>A0A022VZG4</accession>